<organism evidence="5 6">
    <name type="scientific">Aspergillus sydowii CBS 593.65</name>
    <dbReference type="NCBI Taxonomy" id="1036612"/>
    <lineage>
        <taxon>Eukaryota</taxon>
        <taxon>Fungi</taxon>
        <taxon>Dikarya</taxon>
        <taxon>Ascomycota</taxon>
        <taxon>Pezizomycotina</taxon>
        <taxon>Eurotiomycetes</taxon>
        <taxon>Eurotiomycetidae</taxon>
        <taxon>Eurotiales</taxon>
        <taxon>Aspergillaceae</taxon>
        <taxon>Aspergillus</taxon>
        <taxon>Aspergillus subgen. Nidulantes</taxon>
    </lineage>
</organism>
<dbReference type="AlphaFoldDB" id="A0A1L9T2F9"/>
<dbReference type="RefSeq" id="XP_040697436.1">
    <property type="nucleotide sequence ID" value="XM_040843112.1"/>
</dbReference>
<keyword evidence="2 3" id="KW-0378">Hydrolase</keyword>
<dbReference type="PROSITE" id="PS00122">
    <property type="entry name" value="CARBOXYLESTERASE_B_1"/>
    <property type="match status" value="1"/>
</dbReference>
<evidence type="ECO:0000256" key="2">
    <source>
        <dbReference type="ARBA" id="ARBA00022801"/>
    </source>
</evidence>
<dbReference type="InterPro" id="IPR002018">
    <property type="entry name" value="CarbesteraseB"/>
</dbReference>
<evidence type="ECO:0000259" key="4">
    <source>
        <dbReference type="Pfam" id="PF00135"/>
    </source>
</evidence>
<dbReference type="InterPro" id="IPR019826">
    <property type="entry name" value="Carboxylesterase_B_AS"/>
</dbReference>
<comment type="similarity">
    <text evidence="1 3">Belongs to the type-B carboxylesterase/lipase family.</text>
</comment>
<dbReference type="SUPFAM" id="SSF53474">
    <property type="entry name" value="alpha/beta-Hydrolases"/>
    <property type="match status" value="1"/>
</dbReference>
<dbReference type="Proteomes" id="UP000184356">
    <property type="component" value="Unassembled WGS sequence"/>
</dbReference>
<evidence type="ECO:0000313" key="5">
    <source>
        <dbReference type="EMBL" id="OJJ53630.1"/>
    </source>
</evidence>
<dbReference type="VEuPathDB" id="FungiDB:ASPSYDRAFT_162857"/>
<dbReference type="PANTHER" id="PTHR43142:SF11">
    <property type="entry name" value="CARBOXYLIC ESTER HYDROLASE"/>
    <property type="match status" value="1"/>
</dbReference>
<sequence length="536" mass="58106">MPAVIEFSHPALGAVRGLTSGSTNQFLGLQYATLAGRWDPPVMAEGAGTYVDGTKFGPTAPSFPDAVQIEFAHIQMRLPVPDLRQSETECLNLNITTPADITPASNLPVIIFLHGGGYAIGSNSWPQYDFKRIVALSIAENRPIIGVNVNYRLGVLGFLASRELESHGYQANNGLHDQRTALLWIRNNIAGFGGDPEQITLVGESAGGVSATHHLQSELPLFKRLMSMGGTNLLMQPLAPQVTELTYKTIVDRLGLGALSPTERVDALVQMDTQKLFSAVLPGDTLIPSLGGVVGVKHHMYTEIYQGTAGSLDLPGRDWCHNIIVGDCQLDASVLSMMIKQSTVKIASSFKESLRRSLGSADKAGRVLSAYSITEDISDDQAMKAILRFASDICFFVPVLNYGHRWSGHAFIYQFNEPNTWDGPWKGYANHILDVAYLFQNYNEHLPEPQRGVAIQFAKDVVAFANGVAPWAVFKWETGALNSRVYGGRDASTSGTVVTVPGPDPRTERANTILTLMASIPADDLAKAWGAFMAGF</sequence>
<dbReference type="GeneID" id="63759185"/>
<dbReference type="Gene3D" id="3.40.50.1820">
    <property type="entry name" value="alpha/beta hydrolase"/>
    <property type="match status" value="1"/>
</dbReference>
<accession>A0A1L9T2F9</accession>
<gene>
    <name evidence="5" type="ORF">ASPSYDRAFT_162857</name>
</gene>
<dbReference type="EMBL" id="KV878597">
    <property type="protein sequence ID" value="OJJ53630.1"/>
    <property type="molecule type" value="Genomic_DNA"/>
</dbReference>
<evidence type="ECO:0000256" key="3">
    <source>
        <dbReference type="RuleBase" id="RU361235"/>
    </source>
</evidence>
<dbReference type="Pfam" id="PF00135">
    <property type="entry name" value="COesterase"/>
    <property type="match status" value="1"/>
</dbReference>
<reference evidence="6" key="1">
    <citation type="journal article" date="2017" name="Genome Biol.">
        <title>Comparative genomics reveals high biological diversity and specific adaptations in the industrially and medically important fungal genus Aspergillus.</title>
        <authorList>
            <person name="de Vries R.P."/>
            <person name="Riley R."/>
            <person name="Wiebenga A."/>
            <person name="Aguilar-Osorio G."/>
            <person name="Amillis S."/>
            <person name="Uchima C.A."/>
            <person name="Anderluh G."/>
            <person name="Asadollahi M."/>
            <person name="Askin M."/>
            <person name="Barry K."/>
            <person name="Battaglia E."/>
            <person name="Bayram O."/>
            <person name="Benocci T."/>
            <person name="Braus-Stromeyer S.A."/>
            <person name="Caldana C."/>
            <person name="Canovas D."/>
            <person name="Cerqueira G.C."/>
            <person name="Chen F."/>
            <person name="Chen W."/>
            <person name="Choi C."/>
            <person name="Clum A."/>
            <person name="Dos Santos R.A."/>
            <person name="Damasio A.R."/>
            <person name="Diallinas G."/>
            <person name="Emri T."/>
            <person name="Fekete E."/>
            <person name="Flipphi M."/>
            <person name="Freyberg S."/>
            <person name="Gallo A."/>
            <person name="Gournas C."/>
            <person name="Habgood R."/>
            <person name="Hainaut M."/>
            <person name="Harispe M.L."/>
            <person name="Henrissat B."/>
            <person name="Hilden K.S."/>
            <person name="Hope R."/>
            <person name="Hossain A."/>
            <person name="Karabika E."/>
            <person name="Karaffa L."/>
            <person name="Karanyi Z."/>
            <person name="Krasevec N."/>
            <person name="Kuo A."/>
            <person name="Kusch H."/>
            <person name="LaButti K."/>
            <person name="Lagendijk E.L."/>
            <person name="Lapidus A."/>
            <person name="Levasseur A."/>
            <person name="Lindquist E."/>
            <person name="Lipzen A."/>
            <person name="Logrieco A.F."/>
            <person name="MacCabe A."/>
            <person name="Maekelae M.R."/>
            <person name="Malavazi I."/>
            <person name="Melin P."/>
            <person name="Meyer V."/>
            <person name="Mielnichuk N."/>
            <person name="Miskei M."/>
            <person name="Molnar A.P."/>
            <person name="Mule G."/>
            <person name="Ngan C.Y."/>
            <person name="Orejas M."/>
            <person name="Orosz E."/>
            <person name="Ouedraogo J.P."/>
            <person name="Overkamp K.M."/>
            <person name="Park H.-S."/>
            <person name="Perrone G."/>
            <person name="Piumi F."/>
            <person name="Punt P.J."/>
            <person name="Ram A.F."/>
            <person name="Ramon A."/>
            <person name="Rauscher S."/>
            <person name="Record E."/>
            <person name="Riano-Pachon D.M."/>
            <person name="Robert V."/>
            <person name="Roehrig J."/>
            <person name="Ruller R."/>
            <person name="Salamov A."/>
            <person name="Salih N.S."/>
            <person name="Samson R.A."/>
            <person name="Sandor E."/>
            <person name="Sanguinetti M."/>
            <person name="Schuetze T."/>
            <person name="Sepcic K."/>
            <person name="Shelest E."/>
            <person name="Sherlock G."/>
            <person name="Sophianopoulou V."/>
            <person name="Squina F.M."/>
            <person name="Sun H."/>
            <person name="Susca A."/>
            <person name="Todd R.B."/>
            <person name="Tsang A."/>
            <person name="Unkles S.E."/>
            <person name="van de Wiele N."/>
            <person name="van Rossen-Uffink D."/>
            <person name="Oliveira J.V."/>
            <person name="Vesth T.C."/>
            <person name="Visser J."/>
            <person name="Yu J.-H."/>
            <person name="Zhou M."/>
            <person name="Andersen M.R."/>
            <person name="Archer D.B."/>
            <person name="Baker S.E."/>
            <person name="Benoit I."/>
            <person name="Brakhage A.A."/>
            <person name="Braus G.H."/>
            <person name="Fischer R."/>
            <person name="Frisvad J.C."/>
            <person name="Goldman G.H."/>
            <person name="Houbraken J."/>
            <person name="Oakley B."/>
            <person name="Pocsi I."/>
            <person name="Scazzocchio C."/>
            <person name="Seiboth B."/>
            <person name="vanKuyk P.A."/>
            <person name="Wortman J."/>
            <person name="Dyer P.S."/>
            <person name="Grigoriev I.V."/>
        </authorList>
    </citation>
    <scope>NUCLEOTIDE SEQUENCE [LARGE SCALE GENOMIC DNA]</scope>
    <source>
        <strain evidence="6">CBS 593.65</strain>
    </source>
</reference>
<protein>
    <recommendedName>
        <fullName evidence="3">Carboxylic ester hydrolase</fullName>
        <ecNumber evidence="3">3.1.1.-</ecNumber>
    </recommendedName>
</protein>
<keyword evidence="6" id="KW-1185">Reference proteome</keyword>
<feature type="domain" description="Carboxylesterase type B" evidence="4">
    <location>
        <begin position="12"/>
        <end position="465"/>
    </location>
</feature>
<dbReference type="GO" id="GO:0016787">
    <property type="term" value="F:hydrolase activity"/>
    <property type="evidence" value="ECO:0007669"/>
    <property type="project" value="UniProtKB-KW"/>
</dbReference>
<dbReference type="PANTHER" id="PTHR43142">
    <property type="entry name" value="CARBOXYLIC ESTER HYDROLASE"/>
    <property type="match status" value="1"/>
</dbReference>
<evidence type="ECO:0000256" key="1">
    <source>
        <dbReference type="ARBA" id="ARBA00005964"/>
    </source>
</evidence>
<proteinExistence type="inferred from homology"/>
<dbReference type="EC" id="3.1.1.-" evidence="3"/>
<name>A0A1L9T2F9_9EURO</name>
<dbReference type="STRING" id="1036612.A0A1L9T2F9"/>
<dbReference type="OrthoDB" id="3200163at2759"/>
<evidence type="ECO:0000313" key="6">
    <source>
        <dbReference type="Proteomes" id="UP000184356"/>
    </source>
</evidence>
<dbReference type="InterPro" id="IPR029058">
    <property type="entry name" value="AB_hydrolase_fold"/>
</dbReference>